<dbReference type="RefSeq" id="WP_044645596.1">
    <property type="nucleotide sequence ID" value="NZ_JTHP01000010.1"/>
</dbReference>
<dbReference type="OrthoDB" id="2361368at2"/>
<dbReference type="AlphaFoldDB" id="A0A0D7X4B0"/>
<evidence type="ECO:0000313" key="1">
    <source>
        <dbReference type="EMBL" id="KJD46245.1"/>
    </source>
</evidence>
<name>A0A0D7X4B0_9BACL</name>
<keyword evidence="2" id="KW-1185">Reference proteome</keyword>
<sequence length="109" mass="12762">MAFGINRQELSAWKREVSRGEIGFLTHYWLDDRFPGITTVTKVGCSNLDKLRLWCSNNGLDPQYIHQRQPYPHFDLIGNKQTEILRKYGMNEQLERFGLHLHTGICPPF</sequence>
<dbReference type="EMBL" id="JTHP01000010">
    <property type="protein sequence ID" value="KJD46245.1"/>
    <property type="molecule type" value="Genomic_DNA"/>
</dbReference>
<evidence type="ECO:0000313" key="2">
    <source>
        <dbReference type="Proteomes" id="UP000032534"/>
    </source>
</evidence>
<dbReference type="Proteomes" id="UP000032534">
    <property type="component" value="Unassembled WGS sequence"/>
</dbReference>
<gene>
    <name evidence="1" type="ORF">QD47_07770</name>
</gene>
<organism evidence="1 2">
    <name type="scientific">Paenibacillus terrae</name>
    <dbReference type="NCBI Taxonomy" id="159743"/>
    <lineage>
        <taxon>Bacteria</taxon>
        <taxon>Bacillati</taxon>
        <taxon>Bacillota</taxon>
        <taxon>Bacilli</taxon>
        <taxon>Bacillales</taxon>
        <taxon>Paenibacillaceae</taxon>
        <taxon>Paenibacillus</taxon>
    </lineage>
</organism>
<proteinExistence type="predicted"/>
<reference evidence="1 2" key="1">
    <citation type="submission" date="2014-11" db="EMBL/GenBank/DDBJ databases">
        <title>Draft Genome Sequences of Paenibacillus polymyxa NRRL B-30509 and Paenibacillus terrae NRRL B-30644, Strains from a Poultry Environment that Produce Tridecaptin A and Paenicidins.</title>
        <authorList>
            <person name="van Belkum M.J."/>
            <person name="Lohans C.T."/>
            <person name="Vederas J.C."/>
        </authorList>
    </citation>
    <scope>NUCLEOTIDE SEQUENCE [LARGE SCALE GENOMIC DNA]</scope>
    <source>
        <strain evidence="1 2">NRRL B-30644</strain>
    </source>
</reference>
<comment type="caution">
    <text evidence="1">The sequence shown here is derived from an EMBL/GenBank/DDBJ whole genome shotgun (WGS) entry which is preliminary data.</text>
</comment>
<protein>
    <recommendedName>
        <fullName evidence="3">YneQ</fullName>
    </recommendedName>
</protein>
<dbReference type="PATRIC" id="fig|159743.3.peg.1705"/>
<evidence type="ECO:0008006" key="3">
    <source>
        <dbReference type="Google" id="ProtNLM"/>
    </source>
</evidence>
<accession>A0A0D7X4B0</accession>